<sequence length="642" mass="70377">MATALTNLETCKAGFIELGVSESMLPFMSNNVSKLISNSLALQKGFPSWVSRHDKKLLQSKSAGDSANLVVAQDGSGNYKTIMEAIDAANKRCGSGRFVIRVKSGVYKANVVIGNKISNSFKTMEKLSLSFFFMSSLCVFLAPPSLANNDINWWCNQTPYPDPCKHFMGHFAPTQKSEFHKMAVQTAMERALVLAQSHTQWLQPQSGEELGKTAWADCQTLYENTILQLNRTLSKADCTEFDQQTWLSTALTNLETCKAGFIELGVHASESMLPFMSNNVSKLISNSLSLQSTNYSATTQTQTYEEGFPNWVSRHDRKLLQSKSAGDSANLVVAQDGSGNYKTIMEAINAANKRSGSGRFVIHVKSGVYKENVVIGNKMNNIMLVGDGMGKTIITGSKSVGGGSTTFNSAPFAVTGDGFIARDITFRNTAGPQNHQAVALRVGSDLSVFYQCSIEGYQDTLYVHSQRQFFKQCNIYGTVDFIFGNAAVVLQNCNIYARKPMRSQKNTVTAQGRTDPNQNTGIVIHNSQILAFSDLKPVTENFPTYLGRPWKQYSRTVVIQTFLDGLINPAGWLEWDGNFALNTLYYAEYKNSGPGSSTNGRVQWHGYKVITNATEASKFSVANFIGGQSWLPGTGVPLIAGL</sequence>
<evidence type="ECO:0000256" key="2">
    <source>
        <dbReference type="ARBA" id="ARBA00006027"/>
    </source>
</evidence>
<dbReference type="InterPro" id="IPR035513">
    <property type="entry name" value="Invertase/methylesterase_inhib"/>
</dbReference>
<dbReference type="AlphaFoldDB" id="A0A9Q1GHC4"/>
<dbReference type="PANTHER" id="PTHR31707">
    <property type="entry name" value="PECTINESTERASE"/>
    <property type="match status" value="1"/>
</dbReference>
<keyword evidence="7" id="KW-0961">Cell wall biogenesis/degradation</keyword>
<dbReference type="InterPro" id="IPR000070">
    <property type="entry name" value="Pectinesterase_cat"/>
</dbReference>
<comment type="similarity">
    <text evidence="3">In the C-terminal section; belongs to the pectinesterase family.</text>
</comment>
<dbReference type="Gene3D" id="2.160.20.10">
    <property type="entry name" value="Single-stranded right-handed beta-helix, Pectin lyase-like"/>
    <property type="match status" value="2"/>
</dbReference>
<evidence type="ECO:0000256" key="4">
    <source>
        <dbReference type="ARBA" id="ARBA00022801"/>
    </source>
</evidence>
<keyword evidence="7" id="KW-0964">Secreted</keyword>
<dbReference type="Pfam" id="PF01095">
    <property type="entry name" value="Pectinesterase"/>
    <property type="match status" value="2"/>
</dbReference>
<dbReference type="InterPro" id="IPR033131">
    <property type="entry name" value="Pectinesterase_Asp_AS"/>
</dbReference>
<dbReference type="GO" id="GO:0045490">
    <property type="term" value="P:pectin catabolic process"/>
    <property type="evidence" value="ECO:0007669"/>
    <property type="project" value="UniProtKB-UniRule"/>
</dbReference>
<evidence type="ECO:0000256" key="3">
    <source>
        <dbReference type="ARBA" id="ARBA00007786"/>
    </source>
</evidence>
<dbReference type="CDD" id="cd15798">
    <property type="entry name" value="PMEI-like_3"/>
    <property type="match status" value="1"/>
</dbReference>
<keyword evidence="4 7" id="KW-0378">Hydrolase</keyword>
<comment type="catalytic activity">
    <reaction evidence="7">
        <text>[(1-&gt;4)-alpha-D-galacturonosyl methyl ester](n) + n H2O = [(1-&gt;4)-alpha-D-galacturonosyl](n) + n methanol + n H(+)</text>
        <dbReference type="Rhea" id="RHEA:22380"/>
        <dbReference type="Rhea" id="RHEA-COMP:14570"/>
        <dbReference type="Rhea" id="RHEA-COMP:14573"/>
        <dbReference type="ChEBI" id="CHEBI:15377"/>
        <dbReference type="ChEBI" id="CHEBI:15378"/>
        <dbReference type="ChEBI" id="CHEBI:17790"/>
        <dbReference type="ChEBI" id="CHEBI:140522"/>
        <dbReference type="ChEBI" id="CHEBI:140523"/>
        <dbReference type="EC" id="3.1.1.11"/>
    </reaction>
</comment>
<organism evidence="9 10">
    <name type="scientific">Carnegiea gigantea</name>
    <dbReference type="NCBI Taxonomy" id="171969"/>
    <lineage>
        <taxon>Eukaryota</taxon>
        <taxon>Viridiplantae</taxon>
        <taxon>Streptophyta</taxon>
        <taxon>Embryophyta</taxon>
        <taxon>Tracheophyta</taxon>
        <taxon>Spermatophyta</taxon>
        <taxon>Magnoliopsida</taxon>
        <taxon>eudicotyledons</taxon>
        <taxon>Gunneridae</taxon>
        <taxon>Pentapetalae</taxon>
        <taxon>Caryophyllales</taxon>
        <taxon>Cactineae</taxon>
        <taxon>Cactaceae</taxon>
        <taxon>Cactoideae</taxon>
        <taxon>Echinocereeae</taxon>
        <taxon>Carnegiea</taxon>
    </lineage>
</organism>
<evidence type="ECO:0000313" key="10">
    <source>
        <dbReference type="Proteomes" id="UP001153076"/>
    </source>
</evidence>
<keyword evidence="7" id="KW-0134">Cell wall</keyword>
<comment type="caution">
    <text evidence="9">The sequence shown here is derived from an EMBL/GenBank/DDBJ whole genome shotgun (WGS) entry which is preliminary data.</text>
</comment>
<dbReference type="SMART" id="SM00856">
    <property type="entry name" value="PMEI"/>
    <property type="match status" value="1"/>
</dbReference>
<reference evidence="9" key="1">
    <citation type="submission" date="2022-04" db="EMBL/GenBank/DDBJ databases">
        <title>Carnegiea gigantea Genome sequencing and assembly v2.</title>
        <authorList>
            <person name="Copetti D."/>
            <person name="Sanderson M.J."/>
            <person name="Burquez A."/>
            <person name="Wojciechowski M.F."/>
        </authorList>
    </citation>
    <scope>NUCLEOTIDE SEQUENCE</scope>
    <source>
        <strain evidence="9">SGP5-SGP5p</strain>
        <tissue evidence="9">Aerial part</tissue>
    </source>
</reference>
<keyword evidence="5 7" id="KW-0063">Aspartyl esterase</keyword>
<dbReference type="SUPFAM" id="SSF101148">
    <property type="entry name" value="Plant invertase/pectin methylesterase inhibitor"/>
    <property type="match status" value="2"/>
</dbReference>
<evidence type="ECO:0000256" key="6">
    <source>
        <dbReference type="PROSITE-ProRule" id="PRU10040"/>
    </source>
</evidence>
<feature type="domain" description="Pectinesterase inhibitor" evidence="8">
    <location>
        <begin position="146"/>
        <end position="290"/>
    </location>
</feature>
<dbReference type="PROSITE" id="PS00800">
    <property type="entry name" value="PECTINESTERASE_1"/>
    <property type="match status" value="1"/>
</dbReference>
<dbReference type="FunFam" id="2.160.20.10:FF:000001">
    <property type="entry name" value="Pectinesterase"/>
    <property type="match status" value="1"/>
</dbReference>
<dbReference type="Gene3D" id="1.20.140.40">
    <property type="entry name" value="Invertase/pectin methylesterase inhibitor family protein"/>
    <property type="match status" value="1"/>
</dbReference>
<gene>
    <name evidence="9" type="ORF">Cgig2_001775</name>
</gene>
<evidence type="ECO:0000256" key="7">
    <source>
        <dbReference type="RuleBase" id="RU000589"/>
    </source>
</evidence>
<evidence type="ECO:0000259" key="8">
    <source>
        <dbReference type="SMART" id="SM00856"/>
    </source>
</evidence>
<dbReference type="GO" id="GO:0042545">
    <property type="term" value="P:cell wall modification"/>
    <property type="evidence" value="ECO:0007669"/>
    <property type="project" value="UniProtKB-UniRule"/>
</dbReference>
<dbReference type="EMBL" id="JAKOGI010002978">
    <property type="protein sequence ID" value="KAJ8421012.1"/>
    <property type="molecule type" value="Genomic_DNA"/>
</dbReference>
<dbReference type="GO" id="GO:0004857">
    <property type="term" value="F:enzyme inhibitor activity"/>
    <property type="evidence" value="ECO:0007669"/>
    <property type="project" value="InterPro"/>
</dbReference>
<comment type="pathway">
    <text evidence="1 7">Glycan metabolism; pectin degradation; 2-dehydro-3-deoxy-D-gluconate from pectin: step 1/5.</text>
</comment>
<comment type="similarity">
    <text evidence="2">In the N-terminal section; belongs to the PMEI family.</text>
</comment>
<dbReference type="InterPro" id="IPR012334">
    <property type="entry name" value="Pectin_lyas_fold"/>
</dbReference>
<feature type="active site" evidence="6">
    <location>
        <position position="480"/>
    </location>
</feature>
<dbReference type="Proteomes" id="UP001153076">
    <property type="component" value="Unassembled WGS sequence"/>
</dbReference>
<dbReference type="EC" id="3.1.1.11" evidence="7"/>
<dbReference type="PROSITE" id="PS00503">
    <property type="entry name" value="PECTINESTERASE_2"/>
    <property type="match status" value="1"/>
</dbReference>
<evidence type="ECO:0000313" key="9">
    <source>
        <dbReference type="EMBL" id="KAJ8421012.1"/>
    </source>
</evidence>
<dbReference type="NCBIfam" id="TIGR01614">
    <property type="entry name" value="PME_inhib"/>
    <property type="match status" value="1"/>
</dbReference>
<protein>
    <recommendedName>
        <fullName evidence="7">Pectinesterase</fullName>
        <ecNumber evidence="7">3.1.1.11</ecNumber>
    </recommendedName>
</protein>
<dbReference type="OrthoDB" id="2019149at2759"/>
<comment type="subcellular location">
    <subcellularLocation>
        <location evidence="7">Secreted</location>
        <location evidence="7">Cell wall</location>
    </subcellularLocation>
</comment>
<dbReference type="Pfam" id="PF04043">
    <property type="entry name" value="PMEI"/>
    <property type="match status" value="1"/>
</dbReference>
<dbReference type="InterPro" id="IPR018040">
    <property type="entry name" value="Pectinesterase_Tyr_AS"/>
</dbReference>
<accession>A0A9Q1GHC4</accession>
<dbReference type="InterPro" id="IPR011050">
    <property type="entry name" value="Pectin_lyase_fold/virulence"/>
</dbReference>
<proteinExistence type="inferred from homology"/>
<comment type="function">
    <text evidence="7">Acts in the modification of cell walls via demethylesterification of cell wall pectin.</text>
</comment>
<evidence type="ECO:0000256" key="1">
    <source>
        <dbReference type="ARBA" id="ARBA00005184"/>
    </source>
</evidence>
<evidence type="ECO:0000256" key="5">
    <source>
        <dbReference type="ARBA" id="ARBA00023085"/>
    </source>
</evidence>
<dbReference type="GO" id="GO:0030599">
    <property type="term" value="F:pectinesterase activity"/>
    <property type="evidence" value="ECO:0007669"/>
    <property type="project" value="UniProtKB-UniRule"/>
</dbReference>
<name>A0A9Q1GHC4_9CARY</name>
<dbReference type="SUPFAM" id="SSF51126">
    <property type="entry name" value="Pectin lyase-like"/>
    <property type="match status" value="2"/>
</dbReference>
<dbReference type="InterPro" id="IPR006501">
    <property type="entry name" value="Pectinesterase_inhib_dom"/>
</dbReference>
<keyword evidence="10" id="KW-1185">Reference proteome</keyword>